<gene>
    <name evidence="1" type="ORF">EYC80_002081</name>
</gene>
<accession>A0A5N6K2W2</accession>
<dbReference type="EMBL" id="VIGI01000008">
    <property type="protein sequence ID" value="KAB8296657.1"/>
    <property type="molecule type" value="Genomic_DNA"/>
</dbReference>
<evidence type="ECO:0000313" key="2">
    <source>
        <dbReference type="Proteomes" id="UP000326757"/>
    </source>
</evidence>
<protein>
    <submittedName>
        <fullName evidence="1">Uncharacterized protein</fullName>
    </submittedName>
</protein>
<proteinExistence type="predicted"/>
<comment type="caution">
    <text evidence="1">The sequence shown here is derived from an EMBL/GenBank/DDBJ whole genome shotgun (WGS) entry which is preliminary data.</text>
</comment>
<evidence type="ECO:0000313" key="1">
    <source>
        <dbReference type="EMBL" id="KAB8296657.1"/>
    </source>
</evidence>
<dbReference type="AlphaFoldDB" id="A0A5N6K2W2"/>
<dbReference type="Proteomes" id="UP000326757">
    <property type="component" value="Unassembled WGS sequence"/>
</dbReference>
<reference evidence="1 2" key="1">
    <citation type="submission" date="2019-06" db="EMBL/GenBank/DDBJ databases">
        <title>Genome Sequence of the Brown Rot Fungal Pathogen Monilinia laxa.</title>
        <authorList>
            <person name="De Miccolis Angelini R.M."/>
            <person name="Landi L."/>
            <person name="Abate D."/>
            <person name="Pollastro S."/>
            <person name="Romanazzi G."/>
            <person name="Faretra F."/>
        </authorList>
    </citation>
    <scope>NUCLEOTIDE SEQUENCE [LARGE SCALE GENOMIC DNA]</scope>
    <source>
        <strain evidence="1 2">Mlax316</strain>
    </source>
</reference>
<organism evidence="1 2">
    <name type="scientific">Monilinia laxa</name>
    <name type="common">Brown rot fungus</name>
    <name type="synonym">Sclerotinia laxa</name>
    <dbReference type="NCBI Taxonomy" id="61186"/>
    <lineage>
        <taxon>Eukaryota</taxon>
        <taxon>Fungi</taxon>
        <taxon>Dikarya</taxon>
        <taxon>Ascomycota</taxon>
        <taxon>Pezizomycotina</taxon>
        <taxon>Leotiomycetes</taxon>
        <taxon>Helotiales</taxon>
        <taxon>Sclerotiniaceae</taxon>
        <taxon>Monilinia</taxon>
    </lineage>
</organism>
<sequence length="97" mass="10836">MTTFMENNKETPQDTYQYYPTQLPNSSPDSVVSDINAGSDLTGSSDGTHLKLLRAFLAAPLRFSSWRTMCRGMKIMKMMMAVMTRRAAMTVLMACAL</sequence>
<keyword evidence="2" id="KW-1185">Reference proteome</keyword>
<name>A0A5N6K2W2_MONLA</name>